<accession>A0ABW3CWA4</accession>
<name>A0ABW3CWA4_9FLAO</name>
<dbReference type="RefSeq" id="WP_386405516.1">
    <property type="nucleotide sequence ID" value="NZ_JBHTJH010000004.1"/>
</dbReference>
<evidence type="ECO:0000313" key="2">
    <source>
        <dbReference type="Proteomes" id="UP001596978"/>
    </source>
</evidence>
<organism evidence="1 2">
    <name type="scientific">Sungkyunkwania multivorans</name>
    <dbReference type="NCBI Taxonomy" id="1173618"/>
    <lineage>
        <taxon>Bacteria</taxon>
        <taxon>Pseudomonadati</taxon>
        <taxon>Bacteroidota</taxon>
        <taxon>Flavobacteriia</taxon>
        <taxon>Flavobacteriales</taxon>
        <taxon>Flavobacteriaceae</taxon>
        <taxon>Sungkyunkwania</taxon>
    </lineage>
</organism>
<protein>
    <submittedName>
        <fullName evidence="1">Uncharacterized protein</fullName>
    </submittedName>
</protein>
<sequence length="89" mass="10228">MDYLAHIEDIAHRLGQNNRVEANMIKSFKYSSSTPSELLMSVTQYLVSKIEMNKELKTLIGEEVLQLKNFCSSVGLTIRVNLDRGHEWN</sequence>
<proteinExistence type="predicted"/>
<dbReference type="Proteomes" id="UP001596978">
    <property type="component" value="Unassembled WGS sequence"/>
</dbReference>
<keyword evidence="2" id="KW-1185">Reference proteome</keyword>
<comment type="caution">
    <text evidence="1">The sequence shown here is derived from an EMBL/GenBank/DDBJ whole genome shotgun (WGS) entry which is preliminary data.</text>
</comment>
<reference evidence="2" key="1">
    <citation type="journal article" date="2019" name="Int. J. Syst. Evol. Microbiol.">
        <title>The Global Catalogue of Microorganisms (GCM) 10K type strain sequencing project: providing services to taxonomists for standard genome sequencing and annotation.</title>
        <authorList>
            <consortium name="The Broad Institute Genomics Platform"/>
            <consortium name="The Broad Institute Genome Sequencing Center for Infectious Disease"/>
            <person name="Wu L."/>
            <person name="Ma J."/>
        </authorList>
    </citation>
    <scope>NUCLEOTIDE SEQUENCE [LARGE SCALE GENOMIC DNA]</scope>
    <source>
        <strain evidence="2">CCUG 62952</strain>
    </source>
</reference>
<dbReference type="EMBL" id="JBHTJH010000004">
    <property type="protein sequence ID" value="MFD0861805.1"/>
    <property type="molecule type" value="Genomic_DNA"/>
</dbReference>
<gene>
    <name evidence="1" type="ORF">ACFQ1M_06270</name>
</gene>
<evidence type="ECO:0000313" key="1">
    <source>
        <dbReference type="EMBL" id="MFD0861805.1"/>
    </source>
</evidence>